<sequence length="37" mass="4591">MGRYVPFFFSSPYKKFYREMKRDLTSHMKRSEINSIL</sequence>
<gene>
    <name evidence="1" type="ORF">B4147_4265</name>
</gene>
<name>A0A0G8CLS4_9BACI</name>
<reference evidence="2" key="2">
    <citation type="submission" date="2015-04" db="EMBL/GenBank/DDBJ databases">
        <title>Draft Genome Sequences of Eight Spore-Forming Food Isolates of Bacillus cereus Genome sequencing.</title>
        <authorList>
            <person name="Krawcyk A.O."/>
            <person name="de Jong A."/>
            <person name="Eijlander R.T."/>
            <person name="Berendsen E.M."/>
            <person name="Holsappel S."/>
            <person name="Wells-Bennik M."/>
            <person name="Kuipers O.P."/>
        </authorList>
    </citation>
    <scope>NUCLEOTIDE SEQUENCE [LARGE SCALE GENOMIC DNA]</scope>
    <source>
        <strain evidence="2">B4147</strain>
    </source>
</reference>
<comment type="caution">
    <text evidence="1">The sequence shown here is derived from an EMBL/GenBank/DDBJ whole genome shotgun (WGS) entry which is preliminary data.</text>
</comment>
<dbReference type="EMBL" id="LCYN01000003">
    <property type="protein sequence ID" value="KKZ99976.1"/>
    <property type="molecule type" value="Genomic_DNA"/>
</dbReference>
<proteinExistence type="predicted"/>
<dbReference type="PATRIC" id="fig|1396.428.peg.1414"/>
<evidence type="ECO:0000313" key="1">
    <source>
        <dbReference type="EMBL" id="KKZ99976.1"/>
    </source>
</evidence>
<dbReference type="AlphaFoldDB" id="A0A0G8CLS4"/>
<reference evidence="1 2" key="1">
    <citation type="journal article" date="2015" name="Genome Announc.">
        <title>Next-Generation Whole-Genome Sequencing of Eight Strains of Bacillus cereus, Isolated from Food.</title>
        <authorList>
            <person name="Krawczyk A.O."/>
            <person name="de Jong A."/>
            <person name="Eijlander R.T."/>
            <person name="Berendsen E.M."/>
            <person name="Holsappel S."/>
            <person name="Wells-Bennik M.H."/>
            <person name="Kuipers O.P."/>
        </authorList>
    </citation>
    <scope>NUCLEOTIDE SEQUENCE [LARGE SCALE GENOMIC DNA]</scope>
    <source>
        <strain evidence="1 2">B4147</strain>
    </source>
</reference>
<organism evidence="1 2">
    <name type="scientific">Bacillus wiedmannii</name>
    <dbReference type="NCBI Taxonomy" id="1890302"/>
    <lineage>
        <taxon>Bacteria</taxon>
        <taxon>Bacillati</taxon>
        <taxon>Bacillota</taxon>
        <taxon>Bacilli</taxon>
        <taxon>Bacillales</taxon>
        <taxon>Bacillaceae</taxon>
        <taxon>Bacillus</taxon>
        <taxon>Bacillus cereus group</taxon>
    </lineage>
</organism>
<evidence type="ECO:0000313" key="2">
    <source>
        <dbReference type="Proteomes" id="UP000035350"/>
    </source>
</evidence>
<dbReference type="Proteomes" id="UP000035350">
    <property type="component" value="Unassembled WGS sequence"/>
</dbReference>
<protein>
    <submittedName>
        <fullName evidence="1">Uncharacterized protein</fullName>
    </submittedName>
</protein>
<accession>A0A0G8CLS4</accession>